<keyword evidence="2" id="KW-1185">Reference proteome</keyword>
<dbReference type="Proteomes" id="UP001165960">
    <property type="component" value="Unassembled WGS sequence"/>
</dbReference>
<evidence type="ECO:0000313" key="2">
    <source>
        <dbReference type="Proteomes" id="UP001165960"/>
    </source>
</evidence>
<organism evidence="1 2">
    <name type="scientific">Entomophthora muscae</name>
    <dbReference type="NCBI Taxonomy" id="34485"/>
    <lineage>
        <taxon>Eukaryota</taxon>
        <taxon>Fungi</taxon>
        <taxon>Fungi incertae sedis</taxon>
        <taxon>Zoopagomycota</taxon>
        <taxon>Entomophthoromycotina</taxon>
        <taxon>Entomophthoromycetes</taxon>
        <taxon>Entomophthorales</taxon>
        <taxon>Entomophthoraceae</taxon>
        <taxon>Entomophthora</taxon>
    </lineage>
</organism>
<name>A0ACC2SIP0_9FUNG</name>
<proteinExistence type="predicted"/>
<dbReference type="EMBL" id="QTSX02005017">
    <property type="protein sequence ID" value="KAJ9062238.1"/>
    <property type="molecule type" value="Genomic_DNA"/>
</dbReference>
<comment type="caution">
    <text evidence="1">The sequence shown here is derived from an EMBL/GenBank/DDBJ whole genome shotgun (WGS) entry which is preliminary data.</text>
</comment>
<sequence length="64" mass="7439">MSDQSYTRPDLRIGRNRIPGQKMRPLSMIIINERAKDLEQARLKLQKQQESDNEDSSEKSTHLG</sequence>
<reference evidence="1" key="1">
    <citation type="submission" date="2022-04" db="EMBL/GenBank/DDBJ databases">
        <title>Genome of the entomopathogenic fungus Entomophthora muscae.</title>
        <authorList>
            <person name="Elya C."/>
            <person name="Lovett B.R."/>
            <person name="Lee E."/>
            <person name="Macias A.M."/>
            <person name="Hajek A.E."/>
            <person name="De Bivort B.L."/>
            <person name="Kasson M.T."/>
            <person name="De Fine Licht H.H."/>
            <person name="Stajich J.E."/>
        </authorList>
    </citation>
    <scope>NUCLEOTIDE SEQUENCE</scope>
    <source>
        <strain evidence="1">Berkeley</strain>
    </source>
</reference>
<evidence type="ECO:0000313" key="1">
    <source>
        <dbReference type="EMBL" id="KAJ9062238.1"/>
    </source>
</evidence>
<gene>
    <name evidence="1" type="ORF">DSO57_1012907</name>
</gene>
<protein>
    <submittedName>
        <fullName evidence="1">Uncharacterized protein</fullName>
    </submittedName>
</protein>
<accession>A0ACC2SIP0</accession>